<evidence type="ECO:0000256" key="1">
    <source>
        <dbReference type="ARBA" id="ARBA00004123"/>
    </source>
</evidence>
<sequence length="759" mass="83420">MAALQLNRLLSDYLSDESSVHVNVPFITETIINNDLLNDQQKDDHDDLGAVKRKWTVRLNALLQSRQPLARWAAISLVKLTCEQSSSLYTANAQTWCAQCLGFLARPEQPTVHDIVIKTLSLIFTKSVGKPDLLTDVTNKNLSRFHQLLVTLASRPDHQFQTTALNALTIDMELFPSTTRHVIDKVAKSCIIPYLEGRIHIDSELVGQYLVASTRSGGKANIATQWNEMLLKLVDTAHQALDRLFDTIDEEDSASFSRTPAYQLFPLSVDYTMSFPVLLQRVQTLMNVVSACLTTKTESAVAVPFARIIQLVCRVYNVFPGCAMREFKPKDEHTCLMGLLPALYLSTNKVLSSLLYCADAGMTQYGKLLSSILLRLLSESKNKRSLRISVYELLSLCLEQYGHAFAANISKAAVQCVCDDLKIPERKPVSIISNVKAGKKRAADQQTGAVIDGEEAQSVPSDVQLAALDAAEQLMVCYGHAMGEAQRRALDTAIISRLLQPSNAETTIIKGKLYGYVIASVMNPNPAQASILPYAVRIFTAGVNAETHELRAICKRGLAICDLCVHTRLPPIQRAVSAPAAPAIQTEVVEEVVKQNDFEMTRDLSPSSSPTPPMASPATKEIPVQRPKSPPRQPSSSPASSIAPIVPTMVATDTEPIQKDILEPSESMARAMSDVIEEAQVIETVTTTTSMDSKDTEMLSRQPTENSFTMTIDRQDSATPTTAFTTINDKDDDEEEDEGSFDIPDIDMAGPDDDDEDEE</sequence>
<dbReference type="RefSeq" id="XP_058345693.1">
    <property type="nucleotide sequence ID" value="XM_058483494.1"/>
</dbReference>
<feature type="region of interest" description="Disordered" evidence="5">
    <location>
        <begin position="690"/>
        <end position="759"/>
    </location>
</feature>
<keyword evidence="4" id="KW-0539">Nucleus</keyword>
<reference evidence="7 8" key="1">
    <citation type="submission" date="2023-03" db="EMBL/GenBank/DDBJ databases">
        <title>Genome sequence of Lichtheimia ornata CBS 291.66.</title>
        <authorList>
            <person name="Mohabir J.T."/>
            <person name="Shea T.P."/>
            <person name="Kurbessoian T."/>
            <person name="Berby B."/>
            <person name="Fontaine J."/>
            <person name="Livny J."/>
            <person name="Gnirke A."/>
            <person name="Stajich J.E."/>
            <person name="Cuomo C.A."/>
        </authorList>
    </citation>
    <scope>NUCLEOTIDE SEQUENCE [LARGE SCALE GENOMIC DNA]</scope>
    <source>
        <strain evidence="7">CBS 291.66</strain>
    </source>
</reference>
<name>A0AAD7V9I0_9FUNG</name>
<feature type="domain" description="Pre-rRNA-processing protein RIX1 N-terminal" evidence="6">
    <location>
        <begin position="8"/>
        <end position="195"/>
    </location>
</feature>
<feature type="region of interest" description="Disordered" evidence="5">
    <location>
        <begin position="600"/>
        <end position="644"/>
    </location>
</feature>
<proteinExistence type="inferred from homology"/>
<comment type="similarity">
    <text evidence="2">Belongs to the RIX1/PELP1 family.</text>
</comment>
<evidence type="ECO:0000256" key="2">
    <source>
        <dbReference type="ARBA" id="ARBA00010511"/>
    </source>
</evidence>
<dbReference type="GO" id="GO:0005634">
    <property type="term" value="C:nucleus"/>
    <property type="evidence" value="ECO:0007669"/>
    <property type="project" value="UniProtKB-SubCell"/>
</dbReference>
<dbReference type="PANTHER" id="PTHR34105:SF1">
    <property type="entry name" value="PROLINE-, GLUTAMIC ACID- AND LEUCINE-RICH PROTEIN 1"/>
    <property type="match status" value="1"/>
</dbReference>
<comment type="caution">
    <text evidence="7">The sequence shown here is derived from an EMBL/GenBank/DDBJ whole genome shotgun (WGS) entry which is preliminary data.</text>
</comment>
<accession>A0AAD7V9I0</accession>
<feature type="compositionally biased region" description="Polar residues" evidence="5">
    <location>
        <begin position="699"/>
        <end position="727"/>
    </location>
</feature>
<dbReference type="Pfam" id="PF08167">
    <property type="entry name" value="RIX1"/>
    <property type="match status" value="1"/>
</dbReference>
<gene>
    <name evidence="7" type="ORF">O0I10_003423</name>
</gene>
<keyword evidence="8" id="KW-1185">Reference proteome</keyword>
<feature type="compositionally biased region" description="Acidic residues" evidence="5">
    <location>
        <begin position="750"/>
        <end position="759"/>
    </location>
</feature>
<dbReference type="InterPro" id="IPR012583">
    <property type="entry name" value="RIX1_N"/>
</dbReference>
<evidence type="ECO:0000259" key="6">
    <source>
        <dbReference type="Pfam" id="PF08167"/>
    </source>
</evidence>
<evidence type="ECO:0000256" key="3">
    <source>
        <dbReference type="ARBA" id="ARBA00021502"/>
    </source>
</evidence>
<protein>
    <recommendedName>
        <fullName evidence="3">Pre-rRNA-processing protein RIX1</fullName>
    </recommendedName>
</protein>
<feature type="compositionally biased region" description="Low complexity" evidence="5">
    <location>
        <begin position="616"/>
        <end position="627"/>
    </location>
</feature>
<dbReference type="EMBL" id="JARTCD010000011">
    <property type="protein sequence ID" value="KAJ8660780.1"/>
    <property type="molecule type" value="Genomic_DNA"/>
</dbReference>
<evidence type="ECO:0000313" key="8">
    <source>
        <dbReference type="Proteomes" id="UP001234581"/>
    </source>
</evidence>
<dbReference type="InterPro" id="IPR016024">
    <property type="entry name" value="ARM-type_fold"/>
</dbReference>
<dbReference type="PANTHER" id="PTHR34105">
    <property type="entry name" value="PROLINE-, GLUTAMIC ACID- AND LEUCINE-RICH PROTEIN 1"/>
    <property type="match status" value="1"/>
</dbReference>
<evidence type="ECO:0000256" key="4">
    <source>
        <dbReference type="ARBA" id="ARBA00023242"/>
    </source>
</evidence>
<dbReference type="Proteomes" id="UP001234581">
    <property type="component" value="Unassembled WGS sequence"/>
</dbReference>
<dbReference type="GO" id="GO:0006364">
    <property type="term" value="P:rRNA processing"/>
    <property type="evidence" value="ECO:0007669"/>
    <property type="project" value="TreeGrafter"/>
</dbReference>
<dbReference type="AlphaFoldDB" id="A0AAD7V9I0"/>
<evidence type="ECO:0000313" key="7">
    <source>
        <dbReference type="EMBL" id="KAJ8660780.1"/>
    </source>
</evidence>
<organism evidence="7 8">
    <name type="scientific">Lichtheimia ornata</name>
    <dbReference type="NCBI Taxonomy" id="688661"/>
    <lineage>
        <taxon>Eukaryota</taxon>
        <taxon>Fungi</taxon>
        <taxon>Fungi incertae sedis</taxon>
        <taxon>Mucoromycota</taxon>
        <taxon>Mucoromycotina</taxon>
        <taxon>Mucoromycetes</taxon>
        <taxon>Mucorales</taxon>
        <taxon>Lichtheimiaceae</taxon>
        <taxon>Lichtheimia</taxon>
    </lineage>
</organism>
<dbReference type="GeneID" id="83210836"/>
<feature type="compositionally biased region" description="Low complexity" evidence="5">
    <location>
        <begin position="634"/>
        <end position="644"/>
    </location>
</feature>
<evidence type="ECO:0000256" key="5">
    <source>
        <dbReference type="SAM" id="MobiDB-lite"/>
    </source>
</evidence>
<comment type="subcellular location">
    <subcellularLocation>
        <location evidence="1">Nucleus</location>
    </subcellularLocation>
</comment>
<feature type="compositionally biased region" description="Acidic residues" evidence="5">
    <location>
        <begin position="730"/>
        <end position="740"/>
    </location>
</feature>
<dbReference type="SUPFAM" id="SSF48371">
    <property type="entry name" value="ARM repeat"/>
    <property type="match status" value="1"/>
</dbReference>